<dbReference type="OrthoDB" id="7860253at2"/>
<dbReference type="STRING" id="453582.SAMN05421580_102144"/>
<dbReference type="RefSeq" id="WP_076483740.1">
    <property type="nucleotide sequence ID" value="NZ_FTOG01000002.1"/>
</dbReference>
<dbReference type="EMBL" id="FTOG01000002">
    <property type="protein sequence ID" value="SIS53661.1"/>
    <property type="molecule type" value="Genomic_DNA"/>
</dbReference>
<evidence type="ECO:0000313" key="3">
    <source>
        <dbReference type="Proteomes" id="UP000186221"/>
    </source>
</evidence>
<protein>
    <submittedName>
        <fullName evidence="2">Biopolymer transport protein ExbD</fullName>
    </submittedName>
</protein>
<dbReference type="Proteomes" id="UP000186221">
    <property type="component" value="Unassembled WGS sequence"/>
</dbReference>
<reference evidence="3" key="1">
    <citation type="submission" date="2017-01" db="EMBL/GenBank/DDBJ databases">
        <authorList>
            <person name="Varghese N."/>
            <person name="Submissions S."/>
        </authorList>
    </citation>
    <scope>NUCLEOTIDE SEQUENCE [LARGE SCALE GENOMIC DNA]</scope>
    <source>
        <strain evidence="3">DSM 19945</strain>
    </source>
</reference>
<proteinExistence type="predicted"/>
<keyword evidence="1" id="KW-0812">Transmembrane</keyword>
<accession>A0A1N7JWL1</accession>
<keyword evidence="3" id="KW-1185">Reference proteome</keyword>
<evidence type="ECO:0000313" key="2">
    <source>
        <dbReference type="EMBL" id="SIS53661.1"/>
    </source>
</evidence>
<dbReference type="AlphaFoldDB" id="A0A1N7JWL1"/>
<organism evidence="2 3">
    <name type="scientific">Rhodobacter aestuarii</name>
    <dbReference type="NCBI Taxonomy" id="453582"/>
    <lineage>
        <taxon>Bacteria</taxon>
        <taxon>Pseudomonadati</taxon>
        <taxon>Pseudomonadota</taxon>
        <taxon>Alphaproteobacteria</taxon>
        <taxon>Rhodobacterales</taxon>
        <taxon>Rhodobacter group</taxon>
        <taxon>Rhodobacter</taxon>
    </lineage>
</organism>
<keyword evidence="1" id="KW-1133">Transmembrane helix</keyword>
<feature type="transmembrane region" description="Helical" evidence="1">
    <location>
        <begin position="12"/>
        <end position="32"/>
    </location>
</feature>
<keyword evidence="1" id="KW-0472">Membrane</keyword>
<gene>
    <name evidence="2" type="ORF">SAMN05421580_102144</name>
</gene>
<evidence type="ECO:0000256" key="1">
    <source>
        <dbReference type="SAM" id="Phobius"/>
    </source>
</evidence>
<name>A0A1N7JWL1_9RHOB</name>
<sequence>MRPLPKPHARVRLDFSFPVVNIVLLLIFFFLVTGRLLNPVDPEIELAETSELPLDALPSPLLVITGSGAWQLDGRELAPELLGVAISELPQPPVLHLLVNRHADASVLGAVLARPELEGVRLRLVTLRTQTEAP</sequence>